<dbReference type="PANTHER" id="PTHR12151:SF25">
    <property type="entry name" value="LINALOOL DEHYDRATASE_ISOMERASE DOMAIN-CONTAINING PROTEIN"/>
    <property type="match status" value="1"/>
</dbReference>
<comment type="caution">
    <text evidence="5">The sequence shown here is derived from an EMBL/GenBank/DDBJ whole genome shotgun (WGS) entry which is preliminary data.</text>
</comment>
<dbReference type="InterPro" id="IPR003782">
    <property type="entry name" value="SCO1/SenC"/>
</dbReference>
<feature type="chain" id="PRO_5045719797" evidence="3">
    <location>
        <begin position="28"/>
        <end position="200"/>
    </location>
</feature>
<accession>A0ABS9UGF2</accession>
<dbReference type="PROSITE" id="PS51257">
    <property type="entry name" value="PROKAR_LIPOPROTEIN"/>
    <property type="match status" value="1"/>
</dbReference>
<dbReference type="Gene3D" id="3.40.30.10">
    <property type="entry name" value="Glutaredoxin"/>
    <property type="match status" value="1"/>
</dbReference>
<evidence type="ECO:0000313" key="5">
    <source>
        <dbReference type="EMBL" id="MCH7323437.1"/>
    </source>
</evidence>
<evidence type="ECO:0000256" key="2">
    <source>
        <dbReference type="ARBA" id="ARBA00023008"/>
    </source>
</evidence>
<dbReference type="PANTHER" id="PTHR12151">
    <property type="entry name" value="ELECTRON TRANSPORT PROTIN SCO1/SENC FAMILY MEMBER"/>
    <property type="match status" value="1"/>
</dbReference>
<reference evidence="5 6" key="1">
    <citation type="submission" date="2022-03" db="EMBL/GenBank/DDBJ databases">
        <authorList>
            <person name="Jo J.-H."/>
            <person name="Im W.-T."/>
        </authorList>
    </citation>
    <scope>NUCLEOTIDE SEQUENCE [LARGE SCALE GENOMIC DNA]</scope>
    <source>
        <strain evidence="5 6">MA9</strain>
    </source>
</reference>
<dbReference type="CDD" id="cd02968">
    <property type="entry name" value="SCO"/>
    <property type="match status" value="1"/>
</dbReference>
<keyword evidence="2" id="KW-0186">Copper</keyword>
<dbReference type="RefSeq" id="WP_241370607.1">
    <property type="nucleotide sequence ID" value="NZ_JAKZFC010000007.1"/>
</dbReference>
<dbReference type="Pfam" id="PF02630">
    <property type="entry name" value="SCO1-SenC"/>
    <property type="match status" value="1"/>
</dbReference>
<dbReference type="PROSITE" id="PS51352">
    <property type="entry name" value="THIOREDOXIN_2"/>
    <property type="match status" value="1"/>
</dbReference>
<keyword evidence="6" id="KW-1185">Reference proteome</keyword>
<dbReference type="EMBL" id="JAKZFC010000007">
    <property type="protein sequence ID" value="MCH7323437.1"/>
    <property type="molecule type" value="Genomic_DNA"/>
</dbReference>
<evidence type="ECO:0000256" key="3">
    <source>
        <dbReference type="SAM" id="SignalP"/>
    </source>
</evidence>
<sequence>MTKRFALIATVSMLVLILSACSNYQFKATTNFELDNFNVQDHRGNPVSLDDLKGEPWLAMFIYTNCPDICPPMTYNMKMIQDELIEKGIEDYKIVAFTVDPNTDSADVLTKYIGNYGVADESKWYLLNGYDPKFIEQYAKGSFKTAVVAQTENPIHANTFFLVDQNGVAVKNYNGVQSGNTEVPYDTIVSDLEALIKQGK</sequence>
<evidence type="ECO:0000313" key="6">
    <source>
        <dbReference type="Proteomes" id="UP001316087"/>
    </source>
</evidence>
<protein>
    <submittedName>
        <fullName evidence="5">SCO family protein</fullName>
    </submittedName>
</protein>
<evidence type="ECO:0000259" key="4">
    <source>
        <dbReference type="PROSITE" id="PS51352"/>
    </source>
</evidence>
<gene>
    <name evidence="5" type="ORF">LZ480_16300</name>
</gene>
<comment type="similarity">
    <text evidence="1">Belongs to the SCO1/2 family.</text>
</comment>
<keyword evidence="3" id="KW-0732">Signal</keyword>
<dbReference type="InterPro" id="IPR036249">
    <property type="entry name" value="Thioredoxin-like_sf"/>
</dbReference>
<feature type="domain" description="Thioredoxin" evidence="4">
    <location>
        <begin position="28"/>
        <end position="197"/>
    </location>
</feature>
<organism evidence="5 6">
    <name type="scientific">Solibacillus palustris</name>
    <dbReference type="NCBI Taxonomy" id="2908203"/>
    <lineage>
        <taxon>Bacteria</taxon>
        <taxon>Bacillati</taxon>
        <taxon>Bacillota</taxon>
        <taxon>Bacilli</taxon>
        <taxon>Bacillales</taxon>
        <taxon>Caryophanaceae</taxon>
        <taxon>Solibacillus</taxon>
    </lineage>
</organism>
<proteinExistence type="inferred from homology"/>
<name>A0ABS9UGF2_9BACL</name>
<dbReference type="SUPFAM" id="SSF52833">
    <property type="entry name" value="Thioredoxin-like"/>
    <property type="match status" value="1"/>
</dbReference>
<dbReference type="InterPro" id="IPR013766">
    <property type="entry name" value="Thioredoxin_domain"/>
</dbReference>
<evidence type="ECO:0000256" key="1">
    <source>
        <dbReference type="ARBA" id="ARBA00010996"/>
    </source>
</evidence>
<feature type="signal peptide" evidence="3">
    <location>
        <begin position="1"/>
        <end position="27"/>
    </location>
</feature>
<dbReference type="Proteomes" id="UP001316087">
    <property type="component" value="Unassembled WGS sequence"/>
</dbReference>